<feature type="domain" description="HAMP" evidence="7">
    <location>
        <begin position="244"/>
        <end position="296"/>
    </location>
</feature>
<dbReference type="Gene3D" id="1.10.287.950">
    <property type="entry name" value="Methyl-accepting chemotaxis protein"/>
    <property type="match status" value="1"/>
</dbReference>
<dbReference type="KEGG" id="aon:DEH84_11110"/>
<dbReference type="GO" id="GO:0007165">
    <property type="term" value="P:signal transduction"/>
    <property type="evidence" value="ECO:0007669"/>
    <property type="project" value="UniProtKB-KW"/>
</dbReference>
<dbReference type="InterPro" id="IPR003660">
    <property type="entry name" value="HAMP_dom"/>
</dbReference>
<evidence type="ECO:0000256" key="5">
    <source>
        <dbReference type="SAM" id="Phobius"/>
    </source>
</evidence>
<feature type="domain" description="Methyl-accepting transducer" evidence="6">
    <location>
        <begin position="301"/>
        <end position="530"/>
    </location>
</feature>
<reference evidence="8 9" key="1">
    <citation type="submission" date="2018-05" db="EMBL/GenBank/DDBJ databases">
        <title>complete genome sequence of Aquabacterium olei NBRC 110486.</title>
        <authorList>
            <person name="Tang B."/>
            <person name="Chang J."/>
            <person name="Zhang L."/>
            <person name="Yang H."/>
        </authorList>
    </citation>
    <scope>NUCLEOTIDE SEQUENCE [LARGE SCALE GENOMIC DNA]</scope>
    <source>
        <strain evidence="8 9">NBRC 110486</strain>
    </source>
</reference>
<dbReference type="PROSITE" id="PS50885">
    <property type="entry name" value="HAMP"/>
    <property type="match status" value="1"/>
</dbReference>
<dbReference type="PANTHER" id="PTHR43531">
    <property type="entry name" value="PROTEIN ICFG"/>
    <property type="match status" value="1"/>
</dbReference>
<evidence type="ECO:0000256" key="3">
    <source>
        <dbReference type="ARBA" id="ARBA00029447"/>
    </source>
</evidence>
<dbReference type="GO" id="GO:0004888">
    <property type="term" value="F:transmembrane signaling receptor activity"/>
    <property type="evidence" value="ECO:0007669"/>
    <property type="project" value="InterPro"/>
</dbReference>
<comment type="subcellular location">
    <subcellularLocation>
        <location evidence="1">Membrane</location>
    </subcellularLocation>
</comment>
<evidence type="ECO:0000259" key="7">
    <source>
        <dbReference type="PROSITE" id="PS50885"/>
    </source>
</evidence>
<dbReference type="PANTHER" id="PTHR43531:SF14">
    <property type="entry name" value="METHYL-ACCEPTING CHEMOTAXIS PROTEIN I-RELATED"/>
    <property type="match status" value="1"/>
</dbReference>
<dbReference type="EMBL" id="CP029210">
    <property type="protein sequence ID" value="AWI55230.1"/>
    <property type="molecule type" value="Genomic_DNA"/>
</dbReference>
<dbReference type="PROSITE" id="PS50111">
    <property type="entry name" value="CHEMOTAXIS_TRANSDUC_2"/>
    <property type="match status" value="1"/>
</dbReference>
<dbReference type="Proteomes" id="UP000244892">
    <property type="component" value="Chromosome"/>
</dbReference>
<dbReference type="Pfam" id="PF00015">
    <property type="entry name" value="MCPsignal"/>
    <property type="match status" value="1"/>
</dbReference>
<keyword evidence="5" id="KW-1133">Transmembrane helix</keyword>
<sequence>MAVRKALEALSAQHAAHGALLGVTSRWKPLTDALTRAEAMPLSDAEAIFEAFNLALQQQFAMLDAVVDQSNLALDPEIASYYMMDAVMIAAPDLAATAGRLRGRLVTAVKRGGAQPEAVAEMDRDAQTLLRRMAQIETSLRKSSEAQASAALPVEALREPVASLVALAVDRVAGKPLPPDVNGVNRAGNAAVQAGFRLFHAGLPALDGLLAERERDLQRGVWAVSVLTTVCVVLAAYLLYCFYRVTRGGMDEVRHHLVAMTRGDLTTSPRPWGKDEAAALMNTMADMQRAMRGLVSEVRAAAQVIVESSSEIAAGSLDLSTRTERTAANLEESASSMEQMAATVQQTAAHAMTAAEMASGNADVATRGGAEIERVVHTMSEIHQSSSRIGDIIGVIDGIAFQTNILALNAAVEAARAGEQGRGFAVVAGEVRALARRSATAAHEIKQLIQDSVTRVTSGATVVQGAGTTMADIVANAQRMNGLLSDIATASREQSAGVAQVGRAVQDLDRVTQENAALVEQTAAAARALKHQAEALAHAVGNFRLP</sequence>
<gene>
    <name evidence="8" type="ORF">DEH84_11110</name>
</gene>
<protein>
    <recommendedName>
        <fullName evidence="10">Methyl-accepting chemotaxis protein</fullName>
    </recommendedName>
</protein>
<comment type="similarity">
    <text evidence="3">Belongs to the methyl-accepting chemotaxis (MCP) protein family.</text>
</comment>
<dbReference type="GO" id="GO:0006935">
    <property type="term" value="P:chemotaxis"/>
    <property type="evidence" value="ECO:0007669"/>
    <property type="project" value="InterPro"/>
</dbReference>
<accession>A0A2U8FW43</accession>
<dbReference type="FunFam" id="1.10.287.950:FF:000001">
    <property type="entry name" value="Methyl-accepting chemotaxis sensory transducer"/>
    <property type="match status" value="1"/>
</dbReference>
<keyword evidence="2" id="KW-0488">Methylation</keyword>
<feature type="transmembrane region" description="Helical" evidence="5">
    <location>
        <begin position="220"/>
        <end position="240"/>
    </location>
</feature>
<dbReference type="InterPro" id="IPR051310">
    <property type="entry name" value="MCP_chemotaxis"/>
</dbReference>
<name>A0A2U8FW43_9BURK</name>
<proteinExistence type="inferred from homology"/>
<keyword evidence="5" id="KW-0472">Membrane</keyword>
<dbReference type="SMART" id="SM00283">
    <property type="entry name" value="MA"/>
    <property type="match status" value="1"/>
</dbReference>
<evidence type="ECO:0008006" key="10">
    <source>
        <dbReference type="Google" id="ProtNLM"/>
    </source>
</evidence>
<evidence type="ECO:0000313" key="8">
    <source>
        <dbReference type="EMBL" id="AWI55230.1"/>
    </source>
</evidence>
<organism evidence="8 9">
    <name type="scientific">Aquabacterium olei</name>
    <dbReference type="NCBI Taxonomy" id="1296669"/>
    <lineage>
        <taxon>Bacteria</taxon>
        <taxon>Pseudomonadati</taxon>
        <taxon>Pseudomonadota</taxon>
        <taxon>Betaproteobacteria</taxon>
        <taxon>Burkholderiales</taxon>
        <taxon>Aquabacterium</taxon>
    </lineage>
</organism>
<evidence type="ECO:0000256" key="4">
    <source>
        <dbReference type="PROSITE-ProRule" id="PRU00284"/>
    </source>
</evidence>
<evidence type="ECO:0000256" key="2">
    <source>
        <dbReference type="ARBA" id="ARBA00022481"/>
    </source>
</evidence>
<evidence type="ECO:0000256" key="1">
    <source>
        <dbReference type="ARBA" id="ARBA00004370"/>
    </source>
</evidence>
<dbReference type="AlphaFoldDB" id="A0A2U8FW43"/>
<dbReference type="InterPro" id="IPR004090">
    <property type="entry name" value="Chemotax_Me-accpt_rcpt"/>
</dbReference>
<dbReference type="InterPro" id="IPR004089">
    <property type="entry name" value="MCPsignal_dom"/>
</dbReference>
<evidence type="ECO:0000313" key="9">
    <source>
        <dbReference type="Proteomes" id="UP000244892"/>
    </source>
</evidence>
<dbReference type="OrthoDB" id="343520at2"/>
<dbReference type="GO" id="GO:0005886">
    <property type="term" value="C:plasma membrane"/>
    <property type="evidence" value="ECO:0007669"/>
    <property type="project" value="TreeGrafter"/>
</dbReference>
<evidence type="ECO:0000259" key="6">
    <source>
        <dbReference type="PROSITE" id="PS50111"/>
    </source>
</evidence>
<dbReference type="SUPFAM" id="SSF58104">
    <property type="entry name" value="Methyl-accepting chemotaxis protein (MCP) signaling domain"/>
    <property type="match status" value="1"/>
</dbReference>
<keyword evidence="4" id="KW-0807">Transducer</keyword>
<dbReference type="PRINTS" id="PR00260">
    <property type="entry name" value="CHEMTRNSDUCR"/>
</dbReference>
<keyword evidence="9" id="KW-1185">Reference proteome</keyword>
<keyword evidence="5" id="KW-0812">Transmembrane</keyword>
<dbReference type="CDD" id="cd11386">
    <property type="entry name" value="MCP_signal"/>
    <property type="match status" value="1"/>
</dbReference>